<dbReference type="AlphaFoldDB" id="A0A2M7RHD2"/>
<protein>
    <recommendedName>
        <fullName evidence="2">YdbS-like PH domain-containing protein</fullName>
    </recommendedName>
</protein>
<dbReference type="Proteomes" id="UP000230779">
    <property type="component" value="Unassembled WGS sequence"/>
</dbReference>
<dbReference type="PANTHER" id="PTHR37938:SF1">
    <property type="entry name" value="BLL0215 PROTEIN"/>
    <property type="match status" value="1"/>
</dbReference>
<comment type="caution">
    <text evidence="3">The sequence shown here is derived from an EMBL/GenBank/DDBJ whole genome shotgun (WGS) entry which is preliminary data.</text>
</comment>
<feature type="transmembrane region" description="Helical" evidence="1">
    <location>
        <begin position="31"/>
        <end position="50"/>
    </location>
</feature>
<evidence type="ECO:0000313" key="4">
    <source>
        <dbReference type="Proteomes" id="UP000230779"/>
    </source>
</evidence>
<name>A0A2M7RHD2_9BACT</name>
<keyword evidence="1" id="KW-1133">Transmembrane helix</keyword>
<dbReference type="EMBL" id="PFMD01000056">
    <property type="protein sequence ID" value="PIY96159.1"/>
    <property type="molecule type" value="Genomic_DNA"/>
</dbReference>
<sequence>MDPYKYFPDRRPNEEVVMLLRRHWHSILRSFLLLVAEFFLPLITIFAFFSYTDFVFEKESPIGIMIILGGSAYYLFIWLFFFSHWIDYYLDVWVVTNQRILNIEQEGLFSRTISELNMEMIQDVTSEMKGKLATILNFGNVYIQTAGEQRRFIFENIPEPRQVASKIIALHQKAVKETAVQEIKDAVAKPLVAKDTISPSQKNETKII</sequence>
<dbReference type="PANTHER" id="PTHR37938">
    <property type="entry name" value="BLL0215 PROTEIN"/>
    <property type="match status" value="1"/>
</dbReference>
<evidence type="ECO:0000313" key="3">
    <source>
        <dbReference type="EMBL" id="PIY96159.1"/>
    </source>
</evidence>
<accession>A0A2M7RHD2</accession>
<organism evidence="3 4">
    <name type="scientific">Candidatus Kerfeldbacteria bacterium CG_4_10_14_0_8_um_filter_42_10</name>
    <dbReference type="NCBI Taxonomy" id="2014248"/>
    <lineage>
        <taxon>Bacteria</taxon>
        <taxon>Candidatus Kerfeldiibacteriota</taxon>
    </lineage>
</organism>
<keyword evidence="1" id="KW-0812">Transmembrane</keyword>
<reference evidence="3 4" key="1">
    <citation type="submission" date="2017-09" db="EMBL/GenBank/DDBJ databases">
        <title>Depth-based differentiation of microbial function through sediment-hosted aquifers and enrichment of novel symbionts in the deep terrestrial subsurface.</title>
        <authorList>
            <person name="Probst A.J."/>
            <person name="Ladd B."/>
            <person name="Jarett J.K."/>
            <person name="Geller-Mcgrath D.E."/>
            <person name="Sieber C.M."/>
            <person name="Emerson J.B."/>
            <person name="Anantharaman K."/>
            <person name="Thomas B.C."/>
            <person name="Malmstrom R."/>
            <person name="Stieglmeier M."/>
            <person name="Klingl A."/>
            <person name="Woyke T."/>
            <person name="Ryan C.M."/>
            <person name="Banfield J.F."/>
        </authorList>
    </citation>
    <scope>NUCLEOTIDE SEQUENCE [LARGE SCALE GENOMIC DNA]</scope>
    <source>
        <strain evidence="3">CG_4_10_14_0_8_um_filter_42_10</strain>
    </source>
</reference>
<feature type="transmembrane region" description="Helical" evidence="1">
    <location>
        <begin position="62"/>
        <end position="82"/>
    </location>
</feature>
<keyword evidence="1" id="KW-0472">Membrane</keyword>
<feature type="domain" description="YdbS-like PH" evidence="2">
    <location>
        <begin position="93"/>
        <end position="166"/>
    </location>
</feature>
<proteinExistence type="predicted"/>
<evidence type="ECO:0000256" key="1">
    <source>
        <dbReference type="SAM" id="Phobius"/>
    </source>
</evidence>
<dbReference type="InterPro" id="IPR005182">
    <property type="entry name" value="YdbS-like_PH"/>
</dbReference>
<gene>
    <name evidence="3" type="ORF">COY66_04825</name>
</gene>
<evidence type="ECO:0000259" key="2">
    <source>
        <dbReference type="Pfam" id="PF03703"/>
    </source>
</evidence>
<dbReference type="Pfam" id="PF03703">
    <property type="entry name" value="bPH_2"/>
    <property type="match status" value="1"/>
</dbReference>